<evidence type="ECO:0000256" key="3">
    <source>
        <dbReference type="ARBA" id="ARBA00023263"/>
    </source>
</evidence>
<dbReference type="GO" id="GO:0043709">
    <property type="term" value="P:cell adhesion involved in single-species biofilm formation"/>
    <property type="evidence" value="ECO:0007669"/>
    <property type="project" value="TreeGrafter"/>
</dbReference>
<dbReference type="GO" id="GO:0009289">
    <property type="term" value="C:pilus"/>
    <property type="evidence" value="ECO:0007669"/>
    <property type="project" value="UniProtKB-SubCell"/>
</dbReference>
<evidence type="ECO:0000259" key="5">
    <source>
        <dbReference type="Pfam" id="PF00419"/>
    </source>
</evidence>
<keyword evidence="3" id="KW-0281">Fimbrium</keyword>
<sequence length="343" mass="36000">MNTANLPRHSRSCKASRALWLLILAAFLFSPFSMAWANDLNCSHIGSNRNIPFPSTLSPPRDQPVGSLLTPWVSIDGSIQCRGIRRYKIVNFPDRRAVLTNVTVSSPPFSPNNSVSVYATNIPGVGISYDAQTPSNTLSENTDTGLHNYSVAMALVKTGPIGTGTLAISQIAIEIRVNPVSGRPTRGPHFAIFSNQGGTTITGTTCSTVTPFINVPLPAVRSAQLPSIGATAGTTPFAIVLNCAQPSNVFMTLTDASNAGNTSTTLGINASSTAHGVALQIFHGGQRIGFGPDSSMRGNTNQIQVSANQTGTISIPMTANYVRTGAITAGSLESSATFTLSYQ</sequence>
<reference evidence="6 7" key="1">
    <citation type="journal article" date="2019" name="Environ. Microbiol.">
        <title>Species interactions and distinct microbial communities in high Arctic permafrost affected cryosols are associated with the CH4 and CO2 gas fluxes.</title>
        <authorList>
            <person name="Altshuler I."/>
            <person name="Hamel J."/>
            <person name="Turney S."/>
            <person name="Magnuson E."/>
            <person name="Levesque R."/>
            <person name="Greer C."/>
            <person name="Whyte L.G."/>
        </authorList>
    </citation>
    <scope>NUCLEOTIDE SEQUENCE [LARGE SCALE GENOMIC DNA]</scope>
    <source>
        <strain evidence="6 7">E3</strain>
    </source>
</reference>
<dbReference type="InterPro" id="IPR036937">
    <property type="entry name" value="Adhesion_dom_fimbrial_sf"/>
</dbReference>
<keyword evidence="4" id="KW-0732">Signal</keyword>
<proteinExistence type="inferred from homology"/>
<dbReference type="Pfam" id="PF00419">
    <property type="entry name" value="Fimbrial"/>
    <property type="match status" value="1"/>
</dbReference>
<evidence type="ECO:0000256" key="1">
    <source>
        <dbReference type="ARBA" id="ARBA00004561"/>
    </source>
</evidence>
<evidence type="ECO:0000313" key="7">
    <source>
        <dbReference type="Proteomes" id="UP000317933"/>
    </source>
</evidence>
<feature type="chain" id="PRO_5021254781" evidence="4">
    <location>
        <begin position="38"/>
        <end position="343"/>
    </location>
</feature>
<dbReference type="Gene3D" id="2.60.40.1090">
    <property type="entry name" value="Fimbrial-type adhesion domain"/>
    <property type="match status" value="1"/>
</dbReference>
<dbReference type="EMBL" id="RCZE01000003">
    <property type="protein sequence ID" value="TPG79607.1"/>
    <property type="molecule type" value="Genomic_DNA"/>
</dbReference>
<dbReference type="Gene3D" id="2.60.40.3310">
    <property type="match status" value="1"/>
</dbReference>
<dbReference type="SUPFAM" id="SSF49401">
    <property type="entry name" value="Bacterial adhesins"/>
    <property type="match status" value="1"/>
</dbReference>
<accession>A0A502HXY2</accession>
<dbReference type="InterPro" id="IPR050263">
    <property type="entry name" value="Bact_Fimbrial_Adh_Pro"/>
</dbReference>
<dbReference type="RefSeq" id="WP_140666980.1">
    <property type="nucleotide sequence ID" value="NZ_RCZE01000003.1"/>
</dbReference>
<dbReference type="AlphaFoldDB" id="A0A502HXY2"/>
<name>A0A502HXY2_9PSED</name>
<feature type="domain" description="Fimbrial-type adhesion" evidence="5">
    <location>
        <begin position="201"/>
        <end position="343"/>
    </location>
</feature>
<dbReference type="Proteomes" id="UP000317933">
    <property type="component" value="Unassembled WGS sequence"/>
</dbReference>
<evidence type="ECO:0000256" key="4">
    <source>
        <dbReference type="SAM" id="SignalP"/>
    </source>
</evidence>
<gene>
    <name evidence="6" type="ORF">EAH78_07205</name>
</gene>
<comment type="caution">
    <text evidence="6">The sequence shown here is derived from an EMBL/GenBank/DDBJ whole genome shotgun (WGS) entry which is preliminary data.</text>
</comment>
<dbReference type="InterPro" id="IPR008966">
    <property type="entry name" value="Adhesion_dom_sf"/>
</dbReference>
<evidence type="ECO:0000256" key="2">
    <source>
        <dbReference type="ARBA" id="ARBA00006671"/>
    </source>
</evidence>
<feature type="signal peptide" evidence="4">
    <location>
        <begin position="1"/>
        <end position="37"/>
    </location>
</feature>
<organism evidence="6 7">
    <name type="scientific">Pseudomonas arsenicoxydans</name>
    <dbReference type="NCBI Taxonomy" id="702115"/>
    <lineage>
        <taxon>Bacteria</taxon>
        <taxon>Pseudomonadati</taxon>
        <taxon>Pseudomonadota</taxon>
        <taxon>Gammaproteobacteria</taxon>
        <taxon>Pseudomonadales</taxon>
        <taxon>Pseudomonadaceae</taxon>
        <taxon>Pseudomonas</taxon>
    </lineage>
</organism>
<dbReference type="InterPro" id="IPR000259">
    <property type="entry name" value="Adhesion_dom_fimbrial"/>
</dbReference>
<evidence type="ECO:0000313" key="6">
    <source>
        <dbReference type="EMBL" id="TPG79607.1"/>
    </source>
</evidence>
<protein>
    <submittedName>
        <fullName evidence="6">Type 1 fimbrial protein</fullName>
    </submittedName>
</protein>
<dbReference type="PANTHER" id="PTHR33420">
    <property type="entry name" value="FIMBRIAL SUBUNIT ELFA-RELATED"/>
    <property type="match status" value="1"/>
</dbReference>
<dbReference type="PANTHER" id="PTHR33420:SF14">
    <property type="entry name" value="TYPE 1 FIMBRIN D-MANNOSE SPECIFIC ADHESIN"/>
    <property type="match status" value="1"/>
</dbReference>
<comment type="similarity">
    <text evidence="2">Belongs to the fimbrial protein family.</text>
</comment>
<comment type="subcellular location">
    <subcellularLocation>
        <location evidence="1">Fimbrium</location>
    </subcellularLocation>
</comment>